<proteinExistence type="predicted"/>
<evidence type="ECO:0000313" key="2">
    <source>
        <dbReference type="EMBL" id="GGF92607.1"/>
    </source>
</evidence>
<dbReference type="InterPro" id="IPR002575">
    <property type="entry name" value="Aminoglycoside_PTrfase"/>
</dbReference>
<name>A0A917FP25_9GAMM</name>
<dbReference type="InterPro" id="IPR011009">
    <property type="entry name" value="Kinase-like_dom_sf"/>
</dbReference>
<dbReference type="EMBL" id="BMEO01000004">
    <property type="protein sequence ID" value="GGF92607.1"/>
    <property type="molecule type" value="Genomic_DNA"/>
</dbReference>
<reference evidence="2" key="1">
    <citation type="journal article" date="2014" name="Int. J. Syst. Evol. Microbiol.">
        <title>Complete genome sequence of Corynebacterium casei LMG S-19264T (=DSM 44701T), isolated from a smear-ripened cheese.</title>
        <authorList>
            <consortium name="US DOE Joint Genome Institute (JGI-PGF)"/>
            <person name="Walter F."/>
            <person name="Albersmeier A."/>
            <person name="Kalinowski J."/>
            <person name="Ruckert C."/>
        </authorList>
    </citation>
    <scope>NUCLEOTIDE SEQUENCE</scope>
    <source>
        <strain evidence="2">CGMCC 1.12181</strain>
    </source>
</reference>
<dbReference type="AlphaFoldDB" id="A0A917FP25"/>
<dbReference type="Gene3D" id="3.30.200.20">
    <property type="entry name" value="Phosphorylase Kinase, domain 1"/>
    <property type="match status" value="1"/>
</dbReference>
<dbReference type="Gene3D" id="3.90.1200.10">
    <property type="match status" value="1"/>
</dbReference>
<sequence>MTDNLRRLQDIKFIAQAGLIEARPIKHGLNNHSFQVITEQGHYFVRFNAVIAGVDRQRESQILALIAPLNISPKVHVNDLQNNVLITDWCRGKLWQADDFNNKGFINTLADQLKRFHQIELTEQPLFTDSRLDKRLLNYAKNQKHRIKNHIHRHLDKLTELGFWEVNQYLTHFDLNPRNIIGRQPPLLLDWEFAGLGHPLIDWLIIEYESGQYLENFYHCYDDNDWLPPLRALIQIMMQIWAK</sequence>
<feature type="domain" description="Aminoglycoside phosphotransferase" evidence="1">
    <location>
        <begin position="22"/>
        <end position="203"/>
    </location>
</feature>
<dbReference type="InterPro" id="IPR052077">
    <property type="entry name" value="CcrZ_PhaseVar_Mediator"/>
</dbReference>
<dbReference type="RefSeq" id="WP_188364829.1">
    <property type="nucleotide sequence ID" value="NZ_BAABJF010000015.1"/>
</dbReference>
<gene>
    <name evidence="2" type="ORF">GCM10011365_12300</name>
</gene>
<accession>A0A917FP25</accession>
<dbReference type="Pfam" id="PF01636">
    <property type="entry name" value="APH"/>
    <property type="match status" value="1"/>
</dbReference>
<keyword evidence="3" id="KW-1185">Reference proteome</keyword>
<dbReference type="PANTHER" id="PTHR40086:SF1">
    <property type="entry name" value="CELL CYCLE REGULATOR CCRZ"/>
    <property type="match status" value="1"/>
</dbReference>
<reference evidence="2" key="2">
    <citation type="submission" date="2020-09" db="EMBL/GenBank/DDBJ databases">
        <authorList>
            <person name="Sun Q."/>
            <person name="Zhou Y."/>
        </authorList>
    </citation>
    <scope>NUCLEOTIDE SEQUENCE</scope>
    <source>
        <strain evidence="2">CGMCC 1.12181</strain>
    </source>
</reference>
<dbReference type="PANTHER" id="PTHR40086">
    <property type="entry name" value="PHOSPHOTRANSFERASE YTMP-RELATED"/>
    <property type="match status" value="1"/>
</dbReference>
<comment type="caution">
    <text evidence="2">The sequence shown here is derived from an EMBL/GenBank/DDBJ whole genome shotgun (WGS) entry which is preliminary data.</text>
</comment>
<dbReference type="Proteomes" id="UP000605253">
    <property type="component" value="Unassembled WGS sequence"/>
</dbReference>
<protein>
    <recommendedName>
        <fullName evidence="1">Aminoglycoside phosphotransferase domain-containing protein</fullName>
    </recommendedName>
</protein>
<evidence type="ECO:0000313" key="3">
    <source>
        <dbReference type="Proteomes" id="UP000605253"/>
    </source>
</evidence>
<evidence type="ECO:0000259" key="1">
    <source>
        <dbReference type="Pfam" id="PF01636"/>
    </source>
</evidence>
<dbReference type="SUPFAM" id="SSF56112">
    <property type="entry name" value="Protein kinase-like (PK-like)"/>
    <property type="match status" value="1"/>
</dbReference>
<organism evidence="2 3">
    <name type="scientific">Marinicella pacifica</name>
    <dbReference type="NCBI Taxonomy" id="1171543"/>
    <lineage>
        <taxon>Bacteria</taxon>
        <taxon>Pseudomonadati</taxon>
        <taxon>Pseudomonadota</taxon>
        <taxon>Gammaproteobacteria</taxon>
        <taxon>Lysobacterales</taxon>
        <taxon>Marinicellaceae</taxon>
        <taxon>Marinicella</taxon>
    </lineage>
</organism>